<sequence>MSWKYRTDELSLKEFYNLSSTDKEEYIFLLKGLKPELLSTNDEYVLRLYSNQENKQEDKQYKFLEL</sequence>
<reference evidence="1" key="1">
    <citation type="submission" date="2020-05" db="EMBL/GenBank/DDBJ databases">
        <authorList>
            <person name="Chiriac C."/>
            <person name="Salcher M."/>
            <person name="Ghai R."/>
            <person name="Kavagutti S V."/>
        </authorList>
    </citation>
    <scope>NUCLEOTIDE SEQUENCE</scope>
</reference>
<protein>
    <submittedName>
        <fullName evidence="1">Uncharacterized protein</fullName>
    </submittedName>
</protein>
<name>A0A6J7WFZ4_9CAUD</name>
<proteinExistence type="predicted"/>
<dbReference type="EMBL" id="LR798237">
    <property type="protein sequence ID" value="CAB5212573.1"/>
    <property type="molecule type" value="Genomic_DNA"/>
</dbReference>
<organism evidence="1">
    <name type="scientific">uncultured Caudovirales phage</name>
    <dbReference type="NCBI Taxonomy" id="2100421"/>
    <lineage>
        <taxon>Viruses</taxon>
        <taxon>Duplodnaviria</taxon>
        <taxon>Heunggongvirae</taxon>
        <taxon>Uroviricota</taxon>
        <taxon>Caudoviricetes</taxon>
        <taxon>Peduoviridae</taxon>
        <taxon>Maltschvirus</taxon>
        <taxon>Maltschvirus maltsch</taxon>
    </lineage>
</organism>
<accession>A0A6J7WFZ4</accession>
<evidence type="ECO:0000313" key="1">
    <source>
        <dbReference type="EMBL" id="CAB5212573.1"/>
    </source>
</evidence>
<gene>
    <name evidence="1" type="ORF">UFOVP187_31</name>
</gene>